<reference evidence="3 4" key="1">
    <citation type="journal article" date="2023" name="Antonie Van Leeuwenhoek">
        <title>Mesoterricola silvestris gen. nov., sp. nov., Mesoterricola sediminis sp. nov., Geothrix oryzae sp. nov., Geothrix edaphica sp. nov., Geothrix rubra sp. nov., and Geothrix limicola sp. nov., six novel members of Acidobacteriota isolated from soils.</title>
        <authorList>
            <person name="Itoh H."/>
            <person name="Sugisawa Y."/>
            <person name="Mise K."/>
            <person name="Xu Z."/>
            <person name="Kuniyasu M."/>
            <person name="Ushijima N."/>
            <person name="Kawano K."/>
            <person name="Kobayashi E."/>
            <person name="Shiratori Y."/>
            <person name="Masuda Y."/>
            <person name="Senoo K."/>
        </authorList>
    </citation>
    <scope>NUCLEOTIDE SEQUENCE [LARGE SCALE GENOMIC DNA]</scope>
    <source>
        <strain evidence="3 4">Red804</strain>
    </source>
</reference>
<protein>
    <recommendedName>
        <fullName evidence="2">NolW-like domain-containing protein</fullName>
    </recommendedName>
</protein>
<feature type="chain" id="PRO_5045481034" description="NolW-like domain-containing protein" evidence="1">
    <location>
        <begin position="25"/>
        <end position="275"/>
    </location>
</feature>
<dbReference type="RefSeq" id="WP_285575964.1">
    <property type="nucleotide sequence ID" value="NZ_BSDE01000005.1"/>
</dbReference>
<name>A0ABQ5QHA6_9BACT</name>
<dbReference type="EMBL" id="BSDE01000005">
    <property type="protein sequence ID" value="GLH74078.1"/>
    <property type="molecule type" value="Genomic_DNA"/>
</dbReference>
<sequence>MMILRSLALSALLVPTLGAQTSPAAPAPQARPAEPDLTTLRAMKSKVFMVQHRDPNVLVRALRALGSGVNGSTLNYTNDGGINTLSARDFPENLAAIEEALKRLDVPATTQRTAAVELTLHVLFATKGPITDAGLPADLQDVVKQLKSTLAYRGYTLAASFVQRVQIQDNERSETGGLGHVPPSVLGSVGDKDMSSLKVEWSARGLRLETPSEGPTTLFMGSFRLDLVEEMVNVAGTLAKFNTPLSLREGEKVVVGTSVVKDHGVVVVLTSKRVN</sequence>
<comment type="caution">
    <text evidence="3">The sequence shown here is derived from an EMBL/GenBank/DDBJ whole genome shotgun (WGS) entry which is preliminary data.</text>
</comment>
<keyword evidence="4" id="KW-1185">Reference proteome</keyword>
<dbReference type="Proteomes" id="UP001165069">
    <property type="component" value="Unassembled WGS sequence"/>
</dbReference>
<dbReference type="InterPro" id="IPR005644">
    <property type="entry name" value="NolW-like"/>
</dbReference>
<evidence type="ECO:0000313" key="3">
    <source>
        <dbReference type="EMBL" id="GLH74078.1"/>
    </source>
</evidence>
<evidence type="ECO:0000259" key="2">
    <source>
        <dbReference type="Pfam" id="PF03958"/>
    </source>
</evidence>
<feature type="signal peptide" evidence="1">
    <location>
        <begin position="1"/>
        <end position="24"/>
    </location>
</feature>
<organism evidence="3 4">
    <name type="scientific">Geothrix limicola</name>
    <dbReference type="NCBI Taxonomy" id="2927978"/>
    <lineage>
        <taxon>Bacteria</taxon>
        <taxon>Pseudomonadati</taxon>
        <taxon>Acidobacteriota</taxon>
        <taxon>Holophagae</taxon>
        <taxon>Holophagales</taxon>
        <taxon>Holophagaceae</taxon>
        <taxon>Geothrix</taxon>
    </lineage>
</organism>
<accession>A0ABQ5QHA6</accession>
<feature type="domain" description="NolW-like" evidence="2">
    <location>
        <begin position="46"/>
        <end position="108"/>
    </location>
</feature>
<dbReference type="Pfam" id="PF03958">
    <property type="entry name" value="Secretin_N"/>
    <property type="match status" value="1"/>
</dbReference>
<gene>
    <name evidence="3" type="ORF">GETHLI_25800</name>
</gene>
<keyword evidence="1" id="KW-0732">Signal</keyword>
<evidence type="ECO:0000256" key="1">
    <source>
        <dbReference type="SAM" id="SignalP"/>
    </source>
</evidence>
<evidence type="ECO:0000313" key="4">
    <source>
        <dbReference type="Proteomes" id="UP001165069"/>
    </source>
</evidence>
<proteinExistence type="predicted"/>